<organism evidence="5 6">
    <name type="scientific">Nocardia arthritidis</name>
    <dbReference type="NCBI Taxonomy" id="228602"/>
    <lineage>
        <taxon>Bacteria</taxon>
        <taxon>Bacillati</taxon>
        <taxon>Actinomycetota</taxon>
        <taxon>Actinomycetes</taxon>
        <taxon>Mycobacteriales</taxon>
        <taxon>Nocardiaceae</taxon>
        <taxon>Nocardia</taxon>
    </lineage>
</organism>
<gene>
    <name evidence="5" type="ORF">F5544_43325</name>
</gene>
<dbReference type="InterPro" id="IPR011604">
    <property type="entry name" value="PDDEXK-like_dom_sf"/>
</dbReference>
<keyword evidence="2" id="KW-0347">Helicase</keyword>
<evidence type="ECO:0000256" key="1">
    <source>
        <dbReference type="ARBA" id="ARBA00022763"/>
    </source>
</evidence>
<evidence type="ECO:0000313" key="6">
    <source>
        <dbReference type="Proteomes" id="UP000503540"/>
    </source>
</evidence>
<feature type="domain" description="PD-(D/E)XK endonuclease-like" evidence="4">
    <location>
        <begin position="8"/>
        <end position="261"/>
    </location>
</feature>
<evidence type="ECO:0000259" key="4">
    <source>
        <dbReference type="Pfam" id="PF12705"/>
    </source>
</evidence>
<dbReference type="GO" id="GO:0006281">
    <property type="term" value="P:DNA repair"/>
    <property type="evidence" value="ECO:0007669"/>
    <property type="project" value="UniProtKB-KW"/>
</dbReference>
<accession>A0A6G9YTE1</accession>
<keyword evidence="6" id="KW-1185">Reference proteome</keyword>
<dbReference type="Proteomes" id="UP000503540">
    <property type="component" value="Chromosome"/>
</dbReference>
<keyword evidence="1" id="KW-0227">DNA damage</keyword>
<dbReference type="GO" id="GO:0004386">
    <property type="term" value="F:helicase activity"/>
    <property type="evidence" value="ECO:0007669"/>
    <property type="project" value="UniProtKB-KW"/>
</dbReference>
<reference evidence="5 6" key="1">
    <citation type="journal article" date="2019" name="ACS Chem. Biol.">
        <title>Identification and Mobilization of a Cryptic Antibiotic Biosynthesis Gene Locus from a Human-Pathogenic Nocardia Isolate.</title>
        <authorList>
            <person name="Herisse M."/>
            <person name="Ishida K."/>
            <person name="Porter J.L."/>
            <person name="Howden B."/>
            <person name="Hertweck C."/>
            <person name="Stinear T.P."/>
            <person name="Pidot S.J."/>
        </authorList>
    </citation>
    <scope>NUCLEOTIDE SEQUENCE [LARGE SCALE GENOMIC DNA]</scope>
    <source>
        <strain evidence="5 6">AUSMDU00012717</strain>
    </source>
</reference>
<keyword evidence="2" id="KW-0067">ATP-binding</keyword>
<keyword evidence="2" id="KW-0378">Hydrolase</keyword>
<sequence length="264" mass="30401">METTDEIRLSVSQYKTYQKCPRAWYLEKVEKAWQRPAAWLAQGTAVHAAAEAYERSGRTLPVEDMKETYRQSYADEIAKYTKDTPNFTHWFGSGPYRGAQDIERRFLIGLEQTEKYQAWYEAHPHEVVWVSEDGTPGIEMEFDLDLDGVMIKGYIDAVMRNVKQDYLFVRDNKTGNTPGDLFQLGTYKVAVEDAYGVEVSEGDYWMGRTGKPTIAQDLSDWTKERVAEEFHALADNIQSERFDPDPEPSKCRFCSVSMSCEFSL</sequence>
<keyword evidence="2" id="KW-0547">Nucleotide-binding</keyword>
<dbReference type="AlphaFoldDB" id="A0A6G9YTE1"/>
<keyword evidence="3" id="KW-0234">DNA repair</keyword>
<dbReference type="RefSeq" id="WP_342760437.1">
    <property type="nucleotide sequence ID" value="NZ_CP046172.1"/>
</dbReference>
<evidence type="ECO:0000256" key="3">
    <source>
        <dbReference type="ARBA" id="ARBA00023204"/>
    </source>
</evidence>
<name>A0A6G9YTE1_9NOCA</name>
<protein>
    <submittedName>
        <fullName evidence="5">PD-(D/E)XK nuclease family protein</fullName>
    </submittedName>
</protein>
<dbReference type="Gene3D" id="3.90.320.10">
    <property type="match status" value="1"/>
</dbReference>
<evidence type="ECO:0000256" key="2">
    <source>
        <dbReference type="ARBA" id="ARBA00022806"/>
    </source>
</evidence>
<evidence type="ECO:0000313" key="5">
    <source>
        <dbReference type="EMBL" id="QIS16472.1"/>
    </source>
</evidence>
<dbReference type="KEGG" id="nah:F5544_43325"/>
<dbReference type="InterPro" id="IPR038726">
    <property type="entry name" value="PDDEXK_AddAB-type"/>
</dbReference>
<dbReference type="EMBL" id="CP046172">
    <property type="protein sequence ID" value="QIS16472.1"/>
    <property type="molecule type" value="Genomic_DNA"/>
</dbReference>
<proteinExistence type="predicted"/>
<dbReference type="Pfam" id="PF12705">
    <property type="entry name" value="PDDEXK_1"/>
    <property type="match status" value="1"/>
</dbReference>